<protein>
    <submittedName>
        <fullName evidence="1">Uncharacterized protein</fullName>
    </submittedName>
</protein>
<name>A0AAE1EFL2_PETCI</name>
<evidence type="ECO:0000313" key="1">
    <source>
        <dbReference type="EMBL" id="KAK3850529.1"/>
    </source>
</evidence>
<dbReference type="Proteomes" id="UP001286313">
    <property type="component" value="Unassembled WGS sequence"/>
</dbReference>
<sequence length="181" mass="20270">MEGQQSATHYYLPHSEGMVDGDVAGKYIKVGVAPGVSVFPSTLPEERALYCTPHSERKLRTVKIMRCLLLLSILAWVSVIGEAQPPQQQQVRDDDVGEGVVNEEENMEKEEEEGVVLDPEWYIQGCRYYCIYSDLPYCCDDGSLPLPDNHNLHENLTCPPWRTRSARPPGYTSSTVLPGLT</sequence>
<reference evidence="1" key="1">
    <citation type="submission" date="2023-10" db="EMBL/GenBank/DDBJ databases">
        <title>Genome assemblies of two species of porcelain crab, Petrolisthes cinctipes and Petrolisthes manimaculis (Anomura: Porcellanidae).</title>
        <authorList>
            <person name="Angst P."/>
        </authorList>
    </citation>
    <scope>NUCLEOTIDE SEQUENCE</scope>
    <source>
        <strain evidence="1">PB745_01</strain>
        <tissue evidence="1">Gill</tissue>
    </source>
</reference>
<organism evidence="1 2">
    <name type="scientific">Petrolisthes cinctipes</name>
    <name type="common">Flat porcelain crab</name>
    <dbReference type="NCBI Taxonomy" id="88211"/>
    <lineage>
        <taxon>Eukaryota</taxon>
        <taxon>Metazoa</taxon>
        <taxon>Ecdysozoa</taxon>
        <taxon>Arthropoda</taxon>
        <taxon>Crustacea</taxon>
        <taxon>Multicrustacea</taxon>
        <taxon>Malacostraca</taxon>
        <taxon>Eumalacostraca</taxon>
        <taxon>Eucarida</taxon>
        <taxon>Decapoda</taxon>
        <taxon>Pleocyemata</taxon>
        <taxon>Anomura</taxon>
        <taxon>Galatheoidea</taxon>
        <taxon>Porcellanidae</taxon>
        <taxon>Petrolisthes</taxon>
    </lineage>
</organism>
<dbReference type="AlphaFoldDB" id="A0AAE1EFL2"/>
<accession>A0AAE1EFL2</accession>
<gene>
    <name evidence="1" type="ORF">Pcinc_042774</name>
</gene>
<proteinExistence type="predicted"/>
<dbReference type="EMBL" id="JAWQEG010008336">
    <property type="protein sequence ID" value="KAK3850529.1"/>
    <property type="molecule type" value="Genomic_DNA"/>
</dbReference>
<evidence type="ECO:0000313" key="2">
    <source>
        <dbReference type="Proteomes" id="UP001286313"/>
    </source>
</evidence>
<keyword evidence="2" id="KW-1185">Reference proteome</keyword>
<comment type="caution">
    <text evidence="1">The sequence shown here is derived from an EMBL/GenBank/DDBJ whole genome shotgun (WGS) entry which is preliminary data.</text>
</comment>